<dbReference type="AlphaFoldDB" id="A0A8J4TIP7"/>
<evidence type="ECO:0000256" key="1">
    <source>
        <dbReference type="ARBA" id="ARBA00007209"/>
    </source>
</evidence>
<evidence type="ECO:0000256" key="4">
    <source>
        <dbReference type="RuleBase" id="RU367040"/>
    </source>
</evidence>
<dbReference type="GO" id="GO:0060294">
    <property type="term" value="P:cilium movement involved in cell motility"/>
    <property type="evidence" value="ECO:0007669"/>
    <property type="project" value="UniProtKB-UniRule"/>
</dbReference>
<evidence type="ECO:0000313" key="5">
    <source>
        <dbReference type="EMBL" id="KAF5403257.1"/>
    </source>
</evidence>
<keyword evidence="6" id="KW-1185">Reference proteome</keyword>
<proteinExistence type="inferred from homology"/>
<comment type="subcellular location">
    <subcellularLocation>
        <location evidence="4">Cytoplasm</location>
        <location evidence="4">Cytoskeleton</location>
        <location evidence="4">Cilium axoneme</location>
    </subcellularLocation>
</comment>
<reference evidence="5" key="1">
    <citation type="submission" date="2019-05" db="EMBL/GenBank/DDBJ databases">
        <title>Annotation for the trematode Paragonimus heterotremus.</title>
        <authorList>
            <person name="Choi Y.-J."/>
        </authorList>
    </citation>
    <scope>NUCLEOTIDE SEQUENCE</scope>
    <source>
        <strain evidence="5">LC</strain>
    </source>
</reference>
<keyword evidence="3" id="KW-0175">Coiled coil</keyword>
<keyword evidence="4" id="KW-0282">Flagellum</keyword>
<dbReference type="OrthoDB" id="9886517at2759"/>
<dbReference type="GO" id="GO:0005930">
    <property type="term" value="C:axoneme"/>
    <property type="evidence" value="ECO:0007669"/>
    <property type="project" value="UniProtKB-SubCell"/>
</dbReference>
<evidence type="ECO:0000256" key="3">
    <source>
        <dbReference type="ARBA" id="ARBA00023054"/>
    </source>
</evidence>
<dbReference type="GO" id="GO:0060271">
    <property type="term" value="P:cilium assembly"/>
    <property type="evidence" value="ECO:0007669"/>
    <property type="project" value="UniProtKB-UniRule"/>
</dbReference>
<evidence type="ECO:0000313" key="6">
    <source>
        <dbReference type="Proteomes" id="UP000748531"/>
    </source>
</evidence>
<accession>A0A8J4TIP7</accession>
<dbReference type="InterPro" id="IPR048256">
    <property type="entry name" value="Tektin-like"/>
</dbReference>
<dbReference type="GO" id="GO:0005634">
    <property type="term" value="C:nucleus"/>
    <property type="evidence" value="ECO:0007669"/>
    <property type="project" value="TreeGrafter"/>
</dbReference>
<name>A0A8J4TIP7_9TREM</name>
<dbReference type="Pfam" id="PF03148">
    <property type="entry name" value="Tektin"/>
    <property type="match status" value="1"/>
</dbReference>
<dbReference type="GO" id="GO:0015630">
    <property type="term" value="C:microtubule cytoskeleton"/>
    <property type="evidence" value="ECO:0007669"/>
    <property type="project" value="UniProtKB-UniRule"/>
</dbReference>
<gene>
    <name evidence="5" type="ORF">PHET_03234</name>
</gene>
<keyword evidence="4" id="KW-0969">Cilium</keyword>
<dbReference type="PANTHER" id="PTHR19960">
    <property type="entry name" value="TEKTIN"/>
    <property type="match status" value="1"/>
</dbReference>
<dbReference type="InterPro" id="IPR000435">
    <property type="entry name" value="Tektins"/>
</dbReference>
<comment type="caution">
    <text evidence="5">The sequence shown here is derived from an EMBL/GenBank/DDBJ whole genome shotgun (WGS) entry which is preliminary data.</text>
</comment>
<organism evidence="5 6">
    <name type="scientific">Paragonimus heterotremus</name>
    <dbReference type="NCBI Taxonomy" id="100268"/>
    <lineage>
        <taxon>Eukaryota</taxon>
        <taxon>Metazoa</taxon>
        <taxon>Spiralia</taxon>
        <taxon>Lophotrochozoa</taxon>
        <taxon>Platyhelminthes</taxon>
        <taxon>Trematoda</taxon>
        <taxon>Digenea</taxon>
        <taxon>Plagiorchiida</taxon>
        <taxon>Troglotremata</taxon>
        <taxon>Troglotrematidae</taxon>
        <taxon>Paragonimus</taxon>
    </lineage>
</organism>
<protein>
    <recommendedName>
        <fullName evidence="4">Tektin</fullName>
    </recommendedName>
</protein>
<dbReference type="Proteomes" id="UP000748531">
    <property type="component" value="Unassembled WGS sequence"/>
</dbReference>
<dbReference type="PANTHER" id="PTHR19960:SF12">
    <property type="entry name" value="TEKTIN-4"/>
    <property type="match status" value="1"/>
</dbReference>
<comment type="similarity">
    <text evidence="1 4">Belongs to the tektin family.</text>
</comment>
<sequence>MVVGSYFAASPIVRTRSSVGFRPSTGINAKRCVEDDTIVQIWPCGVRLPRYQSFGYVKNYYNNARQCIYPRYSENAWSQATKVATRNAANERSEAEQMRLETWRSIHEANKRTKDMQNLSTQKLKNRMQDIEYWRNELSSEIRTMDQEQDKLKEVQLINSCIEQIDRIQAKGEVQLTMNSAAQNDMQKDARDKNHAYTVDHDVHNVCNTSSGIGLYRGIELEDNS</sequence>
<evidence type="ECO:0000256" key="2">
    <source>
        <dbReference type="ARBA" id="ARBA00022490"/>
    </source>
</evidence>
<keyword evidence="4" id="KW-0966">Cell projection</keyword>
<keyword evidence="2" id="KW-0963">Cytoplasm</keyword>
<dbReference type="EMBL" id="LUCH01001331">
    <property type="protein sequence ID" value="KAF5403257.1"/>
    <property type="molecule type" value="Genomic_DNA"/>
</dbReference>